<dbReference type="Proteomes" id="UP000038487">
    <property type="component" value="Unassembled WGS sequence"/>
</dbReference>
<comment type="caution">
    <text evidence="1">The sequence shown here is derived from an EMBL/GenBank/DDBJ whole genome shotgun (WGS) entry which is preliminary data.</text>
</comment>
<name>A0AB33TCE6_9MYCO</name>
<dbReference type="RefSeq" id="WP_052536684.1">
    <property type="nucleotide sequence ID" value="NZ_CSUW01000016.1"/>
</dbReference>
<dbReference type="EMBL" id="CSUW01000016">
    <property type="protein sequence ID" value="CPT67413.1"/>
    <property type="molecule type" value="Genomic_DNA"/>
</dbReference>
<organism evidence="1 2">
    <name type="scientific">Mycobacteroides abscessus</name>
    <dbReference type="NCBI Taxonomy" id="36809"/>
    <lineage>
        <taxon>Bacteria</taxon>
        <taxon>Bacillati</taxon>
        <taxon>Actinomycetota</taxon>
        <taxon>Actinomycetes</taxon>
        <taxon>Mycobacteriales</taxon>
        <taxon>Mycobacteriaceae</taxon>
        <taxon>Mycobacteroides</taxon>
    </lineage>
</organism>
<reference evidence="1 2" key="1">
    <citation type="submission" date="2015-03" db="EMBL/GenBank/DDBJ databases">
        <authorList>
            <consortium name="Pathogen Informatics"/>
            <person name="Murphy D."/>
        </authorList>
    </citation>
    <scope>NUCLEOTIDE SEQUENCE [LARGE SCALE GENOMIC DNA]</scope>
    <source>
        <strain evidence="1 2">PAP036</strain>
    </source>
</reference>
<sequence length="388" mass="42847">MNGPDGKWIGYGPGDVSPEVTNIERRLLRAYPKNSHAAEHGVMLDDRYTDDTAAAVQDITRFMNNDPVEVERLRRLGITTPLRDDGVANLAVRKAIGAYVAPVYRSKYPIQGVWADSRAFLNPPDAHSFNKATDQFRDEFMRLYRPMAGTNIWLLGYSMGGVSVQKCLTALPPEWRQFVLGVTTFGDPSMPAEGSLLGSDPGEGISKLPQPQWARDRYWSYSIDGDWYPRARGLLFLLYQVLTRAELTLDFAIYLFTKFPQQAFQELLGLAPSDDPLHGALSGLAGLMTTGPAGTIGQLLNPVQLLSLLPDLVYLLFDAIKFIATNAHGKYGDPAYALWDGLTAVDHAAANIRRVAPQGCTLVLLPGTWSNWDQLFQFDVAAQLQTPA</sequence>
<dbReference type="SUPFAM" id="SSF53474">
    <property type="entry name" value="alpha/beta-Hydrolases"/>
    <property type="match status" value="1"/>
</dbReference>
<evidence type="ECO:0000313" key="2">
    <source>
        <dbReference type="Proteomes" id="UP000038487"/>
    </source>
</evidence>
<protein>
    <submittedName>
        <fullName evidence="1">Peptidoglycan-binding domain-containing protein</fullName>
    </submittedName>
</protein>
<evidence type="ECO:0000313" key="1">
    <source>
        <dbReference type="EMBL" id="CPT67413.1"/>
    </source>
</evidence>
<gene>
    <name evidence="1" type="ORF">ERS075527_05144</name>
</gene>
<dbReference type="AlphaFoldDB" id="A0AB33TCE6"/>
<dbReference type="Gene3D" id="3.40.50.1820">
    <property type="entry name" value="alpha/beta hydrolase"/>
    <property type="match status" value="1"/>
</dbReference>
<dbReference type="InterPro" id="IPR029058">
    <property type="entry name" value="AB_hydrolase_fold"/>
</dbReference>
<proteinExistence type="predicted"/>
<accession>A0AB33TCE6</accession>